<comment type="function">
    <text evidence="2 10">Catalyzes the isomerization between 2-isopropylmalate and 3-isopropylmalate, via the formation of 2-isopropylmaleate.</text>
</comment>
<dbReference type="AlphaFoldDB" id="A0A212KGY5"/>
<proteinExistence type="inferred from homology"/>
<dbReference type="EC" id="4.2.1.33" evidence="10"/>
<dbReference type="GO" id="GO:0009316">
    <property type="term" value="C:3-isopropylmalate dehydratase complex"/>
    <property type="evidence" value="ECO:0007669"/>
    <property type="project" value="InterPro"/>
</dbReference>
<dbReference type="Gene3D" id="3.20.19.10">
    <property type="entry name" value="Aconitase, domain 4"/>
    <property type="match status" value="1"/>
</dbReference>
<evidence type="ECO:0000256" key="3">
    <source>
        <dbReference type="ARBA" id="ARBA00004729"/>
    </source>
</evidence>
<name>A0A212KGY5_9PROT</name>
<comment type="similarity">
    <text evidence="4 10">Belongs to the LeuD family. LeuD type 1 subfamily.</text>
</comment>
<sequence length="206" mass="22465">MQPLIRVRGVAAPLPQPNVDTDVIMPKRFLKTVTRAGLAAGAFADLRFDAVGEERPEFVLNRAPWRGAPILVVGDNFGCGSSREHAVWGLRQLGVRVLLGTSFAGIFFDNCRRNGVLAVRLPGAARDALLARVADPARAGLEVDLEAREIRGEGLRLGFEIEDARRRDLLDGADPIAATLENAAAIRAWEAEARAARPWVEIDVRR</sequence>
<dbReference type="GO" id="GO:0009098">
    <property type="term" value="P:L-leucine biosynthetic process"/>
    <property type="evidence" value="ECO:0007669"/>
    <property type="project" value="UniProtKB-UniRule"/>
</dbReference>
<evidence type="ECO:0000313" key="12">
    <source>
        <dbReference type="EMBL" id="SBW10970.1"/>
    </source>
</evidence>
<organism evidence="12">
    <name type="scientific">uncultured Alphaproteobacteria bacterium</name>
    <dbReference type="NCBI Taxonomy" id="91750"/>
    <lineage>
        <taxon>Bacteria</taxon>
        <taxon>Pseudomonadati</taxon>
        <taxon>Pseudomonadota</taxon>
        <taxon>Alphaproteobacteria</taxon>
        <taxon>environmental samples</taxon>
    </lineage>
</organism>
<dbReference type="GO" id="GO:0003861">
    <property type="term" value="F:3-isopropylmalate dehydratase activity"/>
    <property type="evidence" value="ECO:0007669"/>
    <property type="project" value="UniProtKB-UniRule"/>
</dbReference>
<dbReference type="InterPro" id="IPR015928">
    <property type="entry name" value="Aconitase/3IPM_dehydase_swvl"/>
</dbReference>
<comment type="pathway">
    <text evidence="3 10">Amino-acid biosynthesis; L-leucine biosynthesis; L-leucine from 3-methyl-2-oxobutanoate: step 2/4.</text>
</comment>
<comment type="catalytic activity">
    <reaction evidence="1 10">
        <text>(2R,3S)-3-isopropylmalate = (2S)-2-isopropylmalate</text>
        <dbReference type="Rhea" id="RHEA:32287"/>
        <dbReference type="ChEBI" id="CHEBI:1178"/>
        <dbReference type="ChEBI" id="CHEBI:35121"/>
        <dbReference type="EC" id="4.2.1.33"/>
    </reaction>
</comment>
<dbReference type="InterPro" id="IPR004431">
    <property type="entry name" value="3-IsopropMal_deHydase_ssu"/>
</dbReference>
<keyword evidence="6 10" id="KW-0432">Leucine biosynthesis</keyword>
<evidence type="ECO:0000256" key="5">
    <source>
        <dbReference type="ARBA" id="ARBA00011271"/>
    </source>
</evidence>
<evidence type="ECO:0000256" key="1">
    <source>
        <dbReference type="ARBA" id="ARBA00000491"/>
    </source>
</evidence>
<dbReference type="CDD" id="cd01577">
    <property type="entry name" value="IPMI_Swivel"/>
    <property type="match status" value="1"/>
</dbReference>
<feature type="domain" description="Aconitase A/isopropylmalate dehydratase small subunit swivel" evidence="11">
    <location>
        <begin position="1"/>
        <end position="122"/>
    </location>
</feature>
<dbReference type="HAMAP" id="MF_01031">
    <property type="entry name" value="LeuD_type1"/>
    <property type="match status" value="1"/>
</dbReference>
<dbReference type="SUPFAM" id="SSF52016">
    <property type="entry name" value="LeuD/IlvD-like"/>
    <property type="match status" value="1"/>
</dbReference>
<dbReference type="GO" id="GO:0016853">
    <property type="term" value="F:isomerase activity"/>
    <property type="evidence" value="ECO:0007669"/>
    <property type="project" value="UniProtKB-KW"/>
</dbReference>
<comment type="subunit">
    <text evidence="5 10">Heterodimer of LeuC and LeuD.</text>
</comment>
<evidence type="ECO:0000256" key="2">
    <source>
        <dbReference type="ARBA" id="ARBA00002695"/>
    </source>
</evidence>
<evidence type="ECO:0000256" key="6">
    <source>
        <dbReference type="ARBA" id="ARBA00022430"/>
    </source>
</evidence>
<evidence type="ECO:0000256" key="9">
    <source>
        <dbReference type="ARBA" id="ARBA00023304"/>
    </source>
</evidence>
<evidence type="ECO:0000256" key="4">
    <source>
        <dbReference type="ARBA" id="ARBA00009845"/>
    </source>
</evidence>
<gene>
    <name evidence="10 12" type="primary">leuD</name>
    <name evidence="12" type="ORF">KL86APRO_20036</name>
</gene>
<dbReference type="PANTHER" id="PTHR43345">
    <property type="entry name" value="3-ISOPROPYLMALATE DEHYDRATASE SMALL SUBUNIT 2-RELATED-RELATED"/>
    <property type="match status" value="1"/>
</dbReference>
<dbReference type="InterPro" id="IPR000573">
    <property type="entry name" value="AconitaseA/IPMdHydase_ssu_swvl"/>
</dbReference>
<dbReference type="PANTHER" id="PTHR43345:SF5">
    <property type="entry name" value="3-ISOPROPYLMALATE DEHYDRATASE SMALL SUBUNIT"/>
    <property type="match status" value="1"/>
</dbReference>
<dbReference type="UniPathway" id="UPA00048">
    <property type="reaction ID" value="UER00071"/>
</dbReference>
<keyword evidence="9 10" id="KW-0100">Branched-chain amino acid biosynthesis</keyword>
<dbReference type="NCBIfam" id="TIGR00171">
    <property type="entry name" value="leuD"/>
    <property type="match status" value="1"/>
</dbReference>
<dbReference type="InterPro" id="IPR050075">
    <property type="entry name" value="LeuD"/>
</dbReference>
<evidence type="ECO:0000256" key="8">
    <source>
        <dbReference type="ARBA" id="ARBA00023239"/>
    </source>
</evidence>
<keyword evidence="12" id="KW-0413">Isomerase</keyword>
<evidence type="ECO:0000259" key="11">
    <source>
        <dbReference type="Pfam" id="PF00694"/>
    </source>
</evidence>
<protein>
    <recommendedName>
        <fullName evidence="10">3-isopropylmalate dehydratase small subunit</fullName>
        <ecNumber evidence="10">4.2.1.33</ecNumber>
    </recommendedName>
    <alternativeName>
        <fullName evidence="10">Alpha-IPM isomerase</fullName>
        <shortName evidence="10">IPMI</shortName>
    </alternativeName>
    <alternativeName>
        <fullName evidence="10">Isopropylmalate isomerase</fullName>
    </alternativeName>
</protein>
<evidence type="ECO:0000256" key="10">
    <source>
        <dbReference type="HAMAP-Rule" id="MF_01031"/>
    </source>
</evidence>
<dbReference type="InterPro" id="IPR033940">
    <property type="entry name" value="IPMI_Swivel"/>
</dbReference>
<dbReference type="NCBIfam" id="NF002458">
    <property type="entry name" value="PRK01641.1"/>
    <property type="match status" value="1"/>
</dbReference>
<dbReference type="Pfam" id="PF00694">
    <property type="entry name" value="Aconitase_C"/>
    <property type="match status" value="1"/>
</dbReference>
<accession>A0A212KGY5</accession>
<keyword evidence="7 10" id="KW-0028">Amino-acid biosynthesis</keyword>
<dbReference type="EMBL" id="FLUO01000002">
    <property type="protein sequence ID" value="SBW10970.1"/>
    <property type="molecule type" value="Genomic_DNA"/>
</dbReference>
<keyword evidence="8 10" id="KW-0456">Lyase</keyword>
<evidence type="ECO:0000256" key="7">
    <source>
        <dbReference type="ARBA" id="ARBA00022605"/>
    </source>
</evidence>
<reference evidence="12" key="1">
    <citation type="submission" date="2016-04" db="EMBL/GenBank/DDBJ databases">
        <authorList>
            <person name="Evans L.H."/>
            <person name="Alamgir A."/>
            <person name="Owens N."/>
            <person name="Weber N.D."/>
            <person name="Virtaneva K."/>
            <person name="Barbian K."/>
            <person name="Babar A."/>
            <person name="Rosenke K."/>
        </authorList>
    </citation>
    <scope>NUCLEOTIDE SEQUENCE</scope>
    <source>
        <strain evidence="12">86</strain>
    </source>
</reference>